<dbReference type="SUPFAM" id="SSF102114">
    <property type="entry name" value="Radical SAM enzymes"/>
    <property type="match status" value="1"/>
</dbReference>
<evidence type="ECO:0000256" key="1">
    <source>
        <dbReference type="ARBA" id="ARBA00001966"/>
    </source>
</evidence>
<proteinExistence type="predicted"/>
<dbReference type="InterPro" id="IPR023885">
    <property type="entry name" value="4Fe4S-binding_SPASM_dom"/>
</dbReference>
<dbReference type="Proteomes" id="UP001304071">
    <property type="component" value="Chromosome 1"/>
</dbReference>
<accession>A0ABZ0QGB4</accession>
<dbReference type="PANTHER" id="PTHR11228">
    <property type="entry name" value="RADICAL SAM DOMAIN PROTEIN"/>
    <property type="match status" value="1"/>
</dbReference>
<protein>
    <submittedName>
        <fullName evidence="7">Radical SAM protein</fullName>
    </submittedName>
</protein>
<feature type="domain" description="Radical SAM core" evidence="6">
    <location>
        <begin position="104"/>
        <end position="322"/>
    </location>
</feature>
<sequence length="435" mass="49590">MSEIKFDVNQCVEFPSSITVHDYADKIILLAPLVPNWVVLNKEEYNLYLELNKGQSIIESLHEIHDKFEYSETRCINVITSLLSKVEKSKFYASNYGENEPKIDSFKKNIHLEITSDCNIRCKHCYMSAGKKNATYIDKVDIDKFFNEIDLDRVDENIVVTGGEPLIHPEINEIISGLNSKGFKVCLFTNGLMINHSNIDFLKNNINSIQLSMEGVSQNAYEDIRGKNTYTRLINAIKLIKDNNIRLILAITILDDNLSDVEKNIQSFLSDLSYDNMEVRINDELEKKGNATNLTSNNFDLIKVNKPRVRELIKNLEIQGFYYSTNDNKCKRFSNCGIGASIVINSAGDIYPCNDYNQPTKYNIRNTEKISHMINQFDAINIETSTSNIPTCNKCDIKYLCAGGCRTKNLRLNGSMTSVMCNRKNIIENLILSEI</sequence>
<keyword evidence="4" id="KW-0408">Iron</keyword>
<dbReference type="PANTHER" id="PTHR11228:SF7">
    <property type="entry name" value="PQQA PEPTIDE CYCLASE"/>
    <property type="match status" value="1"/>
</dbReference>
<dbReference type="InterPro" id="IPR007197">
    <property type="entry name" value="rSAM"/>
</dbReference>
<evidence type="ECO:0000313" key="8">
    <source>
        <dbReference type="Proteomes" id="UP001304071"/>
    </source>
</evidence>
<dbReference type="SFLD" id="SFLDG01386">
    <property type="entry name" value="main_SPASM_domain-containing"/>
    <property type="match status" value="1"/>
</dbReference>
<evidence type="ECO:0000256" key="4">
    <source>
        <dbReference type="ARBA" id="ARBA00023004"/>
    </source>
</evidence>
<dbReference type="SFLD" id="SFLDS00029">
    <property type="entry name" value="Radical_SAM"/>
    <property type="match status" value="1"/>
</dbReference>
<dbReference type="PROSITE" id="PS51918">
    <property type="entry name" value="RADICAL_SAM"/>
    <property type="match status" value="1"/>
</dbReference>
<dbReference type="Gene3D" id="3.20.20.70">
    <property type="entry name" value="Aldolase class I"/>
    <property type="match status" value="1"/>
</dbReference>
<organism evidence="7 8">
    <name type="scientific">Vibrio porteresiae DSM 19223</name>
    <dbReference type="NCBI Taxonomy" id="1123496"/>
    <lineage>
        <taxon>Bacteria</taxon>
        <taxon>Pseudomonadati</taxon>
        <taxon>Pseudomonadota</taxon>
        <taxon>Gammaproteobacteria</taxon>
        <taxon>Vibrionales</taxon>
        <taxon>Vibrionaceae</taxon>
        <taxon>Vibrio</taxon>
    </lineage>
</organism>
<evidence type="ECO:0000256" key="2">
    <source>
        <dbReference type="ARBA" id="ARBA00022691"/>
    </source>
</evidence>
<dbReference type="RefSeq" id="WP_261895431.1">
    <property type="nucleotide sequence ID" value="NZ_AP024895.1"/>
</dbReference>
<dbReference type="EMBL" id="CP138203">
    <property type="protein sequence ID" value="WPC75036.1"/>
    <property type="molecule type" value="Genomic_DNA"/>
</dbReference>
<dbReference type="InterPro" id="IPR058240">
    <property type="entry name" value="rSAM_sf"/>
</dbReference>
<keyword evidence="3" id="KW-0479">Metal-binding</keyword>
<keyword evidence="8" id="KW-1185">Reference proteome</keyword>
<dbReference type="CDD" id="cd01335">
    <property type="entry name" value="Radical_SAM"/>
    <property type="match status" value="1"/>
</dbReference>
<gene>
    <name evidence="7" type="ORF">R8Z52_07520</name>
</gene>
<keyword evidence="5" id="KW-0411">Iron-sulfur</keyword>
<keyword evidence="2" id="KW-0949">S-adenosyl-L-methionine</keyword>
<dbReference type="SFLD" id="SFLDG01067">
    <property type="entry name" value="SPASM/twitch_domain_containing"/>
    <property type="match status" value="1"/>
</dbReference>
<dbReference type="InterPro" id="IPR013785">
    <property type="entry name" value="Aldolase_TIM"/>
</dbReference>
<evidence type="ECO:0000259" key="6">
    <source>
        <dbReference type="PROSITE" id="PS51918"/>
    </source>
</evidence>
<evidence type="ECO:0000313" key="7">
    <source>
        <dbReference type="EMBL" id="WPC75036.1"/>
    </source>
</evidence>
<evidence type="ECO:0000256" key="3">
    <source>
        <dbReference type="ARBA" id="ARBA00022723"/>
    </source>
</evidence>
<dbReference type="Pfam" id="PF04055">
    <property type="entry name" value="Radical_SAM"/>
    <property type="match status" value="1"/>
</dbReference>
<dbReference type="NCBIfam" id="TIGR04085">
    <property type="entry name" value="rSAM_more_4Fe4S"/>
    <property type="match status" value="1"/>
</dbReference>
<dbReference type="InterPro" id="IPR050377">
    <property type="entry name" value="Radical_SAM_PqqE_MftC-like"/>
</dbReference>
<name>A0ABZ0QGB4_9VIBR</name>
<reference evidence="7 8" key="1">
    <citation type="submission" date="2023-11" db="EMBL/GenBank/DDBJ databases">
        <title>Plant-associative lifestyle of Vibrio porteresiae and its evolutionary dynamics.</title>
        <authorList>
            <person name="Rameshkumar N."/>
            <person name="Kirti K."/>
        </authorList>
    </citation>
    <scope>NUCLEOTIDE SEQUENCE [LARGE SCALE GENOMIC DNA]</scope>
    <source>
        <strain evidence="7 8">MSSRF30</strain>
    </source>
</reference>
<evidence type="ECO:0000256" key="5">
    <source>
        <dbReference type="ARBA" id="ARBA00023014"/>
    </source>
</evidence>
<comment type="cofactor">
    <cofactor evidence="1">
        <name>[4Fe-4S] cluster</name>
        <dbReference type="ChEBI" id="CHEBI:49883"/>
    </cofactor>
</comment>